<dbReference type="InterPro" id="IPR050807">
    <property type="entry name" value="TransReg_Diox_bact_type"/>
</dbReference>
<dbReference type="SUPFAM" id="SSF47413">
    <property type="entry name" value="lambda repressor-like DNA-binding domains"/>
    <property type="match status" value="1"/>
</dbReference>
<dbReference type="Gene3D" id="1.10.260.40">
    <property type="entry name" value="lambda repressor-like DNA-binding domains"/>
    <property type="match status" value="1"/>
</dbReference>
<dbReference type="CDD" id="cd00093">
    <property type="entry name" value="HTH_XRE"/>
    <property type="match status" value="1"/>
</dbReference>
<dbReference type="InterPro" id="IPR001387">
    <property type="entry name" value="Cro/C1-type_HTH"/>
</dbReference>
<dbReference type="SMART" id="SM00530">
    <property type="entry name" value="HTH_XRE"/>
    <property type="match status" value="1"/>
</dbReference>
<reference evidence="3 4" key="1">
    <citation type="submission" date="2021-05" db="EMBL/GenBank/DDBJ databases">
        <title>The draft genome of Geobacter chapellei DSM 13688.</title>
        <authorList>
            <person name="Xu Z."/>
            <person name="Masuda Y."/>
            <person name="Itoh H."/>
            <person name="Senoo K."/>
        </authorList>
    </citation>
    <scope>NUCLEOTIDE SEQUENCE [LARGE SCALE GENOMIC DNA]</scope>
    <source>
        <strain evidence="3 4">DSM 13688</strain>
    </source>
</reference>
<gene>
    <name evidence="3" type="ORF">KJB30_00790</name>
</gene>
<dbReference type="EMBL" id="JAHDYS010000001">
    <property type="protein sequence ID" value="MBT1070311.1"/>
    <property type="molecule type" value="Genomic_DNA"/>
</dbReference>
<dbReference type="Proteomes" id="UP000784128">
    <property type="component" value="Unassembled WGS sequence"/>
</dbReference>
<dbReference type="PROSITE" id="PS50943">
    <property type="entry name" value="HTH_CROC1"/>
    <property type="match status" value="1"/>
</dbReference>
<organism evidence="3 4">
    <name type="scientific">Pelotalea chapellei</name>
    <dbReference type="NCBI Taxonomy" id="44671"/>
    <lineage>
        <taxon>Bacteria</taxon>
        <taxon>Pseudomonadati</taxon>
        <taxon>Thermodesulfobacteriota</taxon>
        <taxon>Desulfuromonadia</taxon>
        <taxon>Geobacterales</taxon>
        <taxon>Geobacteraceae</taxon>
        <taxon>Pelotalea</taxon>
    </lineage>
</organism>
<sequence length="111" mass="12437">MDQRDFQLNVGRQVRLHRKAQGLSQERLAELAEVHPTFISNIERGKVSASAFSLYKIAQALQVSFVDVIPSAPGFEVAPDYDTVDIISRIKKLENPQRSLYLAAIKGMLPK</sequence>
<proteinExistence type="predicted"/>
<evidence type="ECO:0000259" key="2">
    <source>
        <dbReference type="PROSITE" id="PS50943"/>
    </source>
</evidence>
<dbReference type="RefSeq" id="WP_214296020.1">
    <property type="nucleotide sequence ID" value="NZ_JAHDYS010000001.1"/>
</dbReference>
<evidence type="ECO:0000313" key="3">
    <source>
        <dbReference type="EMBL" id="MBT1070311.1"/>
    </source>
</evidence>
<accession>A0ABS5U3R3</accession>
<evidence type="ECO:0000313" key="4">
    <source>
        <dbReference type="Proteomes" id="UP000784128"/>
    </source>
</evidence>
<dbReference type="Pfam" id="PF01381">
    <property type="entry name" value="HTH_3"/>
    <property type="match status" value="1"/>
</dbReference>
<name>A0ABS5U3R3_9BACT</name>
<feature type="domain" description="HTH cro/C1-type" evidence="2">
    <location>
        <begin position="14"/>
        <end position="68"/>
    </location>
</feature>
<dbReference type="InterPro" id="IPR010982">
    <property type="entry name" value="Lambda_DNA-bd_dom_sf"/>
</dbReference>
<dbReference type="PANTHER" id="PTHR46797">
    <property type="entry name" value="HTH-TYPE TRANSCRIPTIONAL REGULATOR"/>
    <property type="match status" value="1"/>
</dbReference>
<protein>
    <submittedName>
        <fullName evidence="3">Helix-turn-helix domain-containing protein</fullName>
    </submittedName>
</protein>
<keyword evidence="1" id="KW-0238">DNA-binding</keyword>
<dbReference type="PANTHER" id="PTHR46797:SF1">
    <property type="entry name" value="METHYLPHOSPHONATE SYNTHASE"/>
    <property type="match status" value="1"/>
</dbReference>
<evidence type="ECO:0000256" key="1">
    <source>
        <dbReference type="ARBA" id="ARBA00023125"/>
    </source>
</evidence>
<comment type="caution">
    <text evidence="3">The sequence shown here is derived from an EMBL/GenBank/DDBJ whole genome shotgun (WGS) entry which is preliminary data.</text>
</comment>
<keyword evidence="4" id="KW-1185">Reference proteome</keyword>